<feature type="region of interest" description="Disordered" evidence="2">
    <location>
        <begin position="143"/>
        <end position="201"/>
    </location>
</feature>
<evidence type="ECO:0000313" key="3">
    <source>
        <dbReference type="EMBL" id="CCA25634.1"/>
    </source>
</evidence>
<dbReference type="EMBL" id="FR824354">
    <property type="protein sequence ID" value="CCA25634.1"/>
    <property type="molecule type" value="Genomic_DNA"/>
</dbReference>
<proteinExistence type="predicted"/>
<reference evidence="3" key="2">
    <citation type="submission" date="2011-02" db="EMBL/GenBank/DDBJ databases">
        <authorList>
            <person name="MacLean D."/>
        </authorList>
    </citation>
    <scope>NUCLEOTIDE SEQUENCE</scope>
</reference>
<organism evidence="3">
    <name type="scientific">Albugo laibachii Nc14</name>
    <dbReference type="NCBI Taxonomy" id="890382"/>
    <lineage>
        <taxon>Eukaryota</taxon>
        <taxon>Sar</taxon>
        <taxon>Stramenopiles</taxon>
        <taxon>Oomycota</taxon>
        <taxon>Peronosporomycetes</taxon>
        <taxon>Albuginales</taxon>
        <taxon>Albuginaceae</taxon>
        <taxon>Albugo</taxon>
    </lineage>
</organism>
<keyword evidence="1" id="KW-0175">Coiled coil</keyword>
<protein>
    <submittedName>
        <fullName evidence="3">AlNc14C309G10475 protein</fullName>
    </submittedName>
</protein>
<feature type="compositionally biased region" description="Low complexity" evidence="2">
    <location>
        <begin position="165"/>
        <end position="179"/>
    </location>
</feature>
<dbReference type="HOGENOM" id="CLU_1020909_0_0_1"/>
<feature type="coiled-coil region" evidence="1">
    <location>
        <begin position="106"/>
        <end position="133"/>
    </location>
</feature>
<gene>
    <name evidence="3" type="primary">AlNc14C309G10475</name>
    <name evidence="3" type="ORF">ALNC14_117780</name>
</gene>
<dbReference type="AlphaFoldDB" id="F0WW27"/>
<sequence length="273" mass="30888">MGVDLDHSKKEIPMPKYNPQSTLEKIKIAGKIAAKDDDFRQALNKWKICTEGLSDEVLHSWKLKIRVAIQKEAEFEKIHDTYEDEFIRTEEGMDSDKGDKIGMELHKNHQALRRSHKEDMERLNSEIDKIALKVLSLYHGKLSTPAQGSDRNTSSSPNQKTIVNDDTSAAFSGSSSSFETSDKETSPANSQSAQKKHSEYHPPAVATARYNHFKATDKAKRSTHLKAKAKSRFHLIHKYRKATYDVAKKTFSNVKGSVAKAYSAVQKHFKKAR</sequence>
<evidence type="ECO:0000256" key="1">
    <source>
        <dbReference type="SAM" id="Coils"/>
    </source>
</evidence>
<feature type="compositionally biased region" description="Polar residues" evidence="2">
    <location>
        <begin position="144"/>
        <end position="164"/>
    </location>
</feature>
<evidence type="ECO:0000256" key="2">
    <source>
        <dbReference type="SAM" id="MobiDB-lite"/>
    </source>
</evidence>
<accession>F0WW27</accession>
<name>F0WW27_9STRA</name>
<reference evidence="3" key="1">
    <citation type="journal article" date="2011" name="PLoS Biol.">
        <title>Gene gain and loss during evolution of obligate parasitism in the white rust pathogen of Arabidopsis thaliana.</title>
        <authorList>
            <person name="Kemen E."/>
            <person name="Gardiner A."/>
            <person name="Schultz-Larsen T."/>
            <person name="Kemen A.C."/>
            <person name="Balmuth A.L."/>
            <person name="Robert-Seilaniantz A."/>
            <person name="Bailey K."/>
            <person name="Holub E."/>
            <person name="Studholme D.J."/>
            <person name="Maclean D."/>
            <person name="Jones J.D."/>
        </authorList>
    </citation>
    <scope>NUCLEOTIDE SEQUENCE</scope>
</reference>